<organism evidence="2 3">
    <name type="scientific">Candidatus Zambryskibacteria bacterium RIFCSPHIGHO2_01_FULL_44_22b</name>
    <dbReference type="NCBI Taxonomy" id="1802737"/>
    <lineage>
        <taxon>Bacteria</taxon>
        <taxon>Candidatus Zambryskiibacteriota</taxon>
    </lineage>
</organism>
<dbReference type="EMBL" id="MHVG01000008">
    <property type="protein sequence ID" value="OHA91037.1"/>
    <property type="molecule type" value="Genomic_DNA"/>
</dbReference>
<keyword evidence="1" id="KW-1133">Transmembrane helix</keyword>
<comment type="caution">
    <text evidence="2">The sequence shown here is derived from an EMBL/GenBank/DDBJ whole genome shotgun (WGS) entry which is preliminary data.</text>
</comment>
<dbReference type="InterPro" id="IPR043993">
    <property type="entry name" value="T4SS_pilin"/>
</dbReference>
<feature type="transmembrane region" description="Helical" evidence="1">
    <location>
        <begin position="80"/>
        <end position="97"/>
    </location>
</feature>
<keyword evidence="1" id="KW-0812">Transmembrane</keyword>
<dbReference type="STRING" id="1802737.A2832_01310"/>
<name>A0A1G2T179_9BACT</name>
<evidence type="ECO:0008006" key="4">
    <source>
        <dbReference type="Google" id="ProtNLM"/>
    </source>
</evidence>
<evidence type="ECO:0000313" key="2">
    <source>
        <dbReference type="EMBL" id="OHA91037.1"/>
    </source>
</evidence>
<dbReference type="Proteomes" id="UP000178538">
    <property type="component" value="Unassembled WGS sequence"/>
</dbReference>
<evidence type="ECO:0000256" key="1">
    <source>
        <dbReference type="SAM" id="Phobius"/>
    </source>
</evidence>
<feature type="transmembrane region" description="Helical" evidence="1">
    <location>
        <begin position="38"/>
        <end position="59"/>
    </location>
</feature>
<protein>
    <recommendedName>
        <fullName evidence="4">Peptidase M15B domain-containing protein</fullName>
    </recommendedName>
</protein>
<accession>A0A1G2T179</accession>
<proteinExistence type="predicted"/>
<dbReference type="Pfam" id="PF18895">
    <property type="entry name" value="T4SS_pilin"/>
    <property type="match status" value="1"/>
</dbReference>
<keyword evidence="1" id="KW-0472">Membrane</keyword>
<gene>
    <name evidence="2" type="ORF">A2832_01310</name>
</gene>
<sequence>MNQLLAQATEYGLLAPLPGVTVAGSQATSTFATYIPGIFNLIIGIAGVLAVVMIIYGGIQYMSTDAFQGKSDAKNTISNAIWGLILTISAWLILYTVNPNLVNFNLNIEKQDLGAALEMVVLTTPEELKSDTDVRGELRDAGFFAAPPCTPGVTTRCVNLNGLQRATIDGLKALHAKYPYQHGTITITGGTEGGHTTGSVHDRGRGVDLQANTPLNTTITLNSNDITEPSNKGQLRACHTYTNPNFPGRFLWEPKNAKCGEVVSTGNHWHVTY</sequence>
<reference evidence="2 3" key="1">
    <citation type="journal article" date="2016" name="Nat. Commun.">
        <title>Thousands of microbial genomes shed light on interconnected biogeochemical processes in an aquifer system.</title>
        <authorList>
            <person name="Anantharaman K."/>
            <person name="Brown C.T."/>
            <person name="Hug L.A."/>
            <person name="Sharon I."/>
            <person name="Castelle C.J."/>
            <person name="Probst A.J."/>
            <person name="Thomas B.C."/>
            <person name="Singh A."/>
            <person name="Wilkins M.J."/>
            <person name="Karaoz U."/>
            <person name="Brodie E.L."/>
            <person name="Williams K.H."/>
            <person name="Hubbard S.S."/>
            <person name="Banfield J.F."/>
        </authorList>
    </citation>
    <scope>NUCLEOTIDE SEQUENCE [LARGE SCALE GENOMIC DNA]</scope>
</reference>
<evidence type="ECO:0000313" key="3">
    <source>
        <dbReference type="Proteomes" id="UP000178538"/>
    </source>
</evidence>
<dbReference type="AlphaFoldDB" id="A0A1G2T179"/>